<dbReference type="STRING" id="5643.A0A060S2B5"/>
<reference evidence="1" key="1">
    <citation type="submission" date="2014-01" db="EMBL/GenBank/DDBJ databases">
        <title>The genome of the white-rot fungus Pycnoporus cinnabarinus: a basidiomycete model with a versatile arsenal for lignocellulosic biomass breakdown.</title>
        <authorList>
            <person name="Levasseur A."/>
            <person name="Lomascolo A."/>
            <person name="Ruiz-Duenas F.J."/>
            <person name="Uzan E."/>
            <person name="Piumi F."/>
            <person name="Kues U."/>
            <person name="Ram A.F.J."/>
            <person name="Murat C."/>
            <person name="Haon M."/>
            <person name="Benoit I."/>
            <person name="Arfi Y."/>
            <person name="Chevret D."/>
            <person name="Drula E."/>
            <person name="Kwon M.J."/>
            <person name="Gouret P."/>
            <person name="Lesage-Meessen L."/>
            <person name="Lombard V."/>
            <person name="Mariette J."/>
            <person name="Noirot C."/>
            <person name="Park J."/>
            <person name="Patyshakuliyeva A."/>
            <person name="Wieneger R.A.B."/>
            <person name="Wosten H.A.B."/>
            <person name="Martin F."/>
            <person name="Coutinho P.M."/>
            <person name="de Vries R."/>
            <person name="Martinez A.T."/>
            <person name="Klopp C."/>
            <person name="Pontarotti P."/>
            <person name="Henrissat B."/>
            <person name="Record E."/>
        </authorList>
    </citation>
    <scope>NUCLEOTIDE SEQUENCE [LARGE SCALE GENOMIC DNA]</scope>
    <source>
        <strain evidence="1">BRFM137</strain>
    </source>
</reference>
<keyword evidence="2" id="KW-1185">Reference proteome</keyword>
<name>A0A060S2B5_PYCCI</name>
<sequence length="90" mass="10611">MDVKQKDPGAEEDFDRCRRFVLFEAHATGSKAMDKQPPKYLAVHEWETSEAFDSPEFKATTETEWTTRVKANVTAFEWRRMALLRAWKKE</sequence>
<comment type="caution">
    <text evidence="1">The sequence shown here is derived from an EMBL/GenBank/DDBJ whole genome shotgun (WGS) entry which is preliminary data.</text>
</comment>
<evidence type="ECO:0000313" key="2">
    <source>
        <dbReference type="Proteomes" id="UP000029665"/>
    </source>
</evidence>
<dbReference type="HOGENOM" id="CLU_2441960_0_0_1"/>
<accession>A0A060S2B5</accession>
<protein>
    <submittedName>
        <fullName evidence="1">Uncharacterized protein</fullName>
    </submittedName>
</protein>
<dbReference type="AlphaFoldDB" id="A0A060S2B5"/>
<dbReference type="Proteomes" id="UP000029665">
    <property type="component" value="Unassembled WGS sequence"/>
</dbReference>
<dbReference type="EMBL" id="CCBP010000014">
    <property type="protein sequence ID" value="CDO68430.1"/>
    <property type="molecule type" value="Genomic_DNA"/>
</dbReference>
<dbReference type="OrthoDB" id="2851338at2759"/>
<evidence type="ECO:0000313" key="1">
    <source>
        <dbReference type="EMBL" id="CDO68430.1"/>
    </source>
</evidence>
<gene>
    <name evidence="1" type="ORF">BN946_scf184707.g11</name>
</gene>
<proteinExistence type="predicted"/>
<organism evidence="1 2">
    <name type="scientific">Pycnoporus cinnabarinus</name>
    <name type="common">Cinnabar-red polypore</name>
    <name type="synonym">Trametes cinnabarina</name>
    <dbReference type="NCBI Taxonomy" id="5643"/>
    <lineage>
        <taxon>Eukaryota</taxon>
        <taxon>Fungi</taxon>
        <taxon>Dikarya</taxon>
        <taxon>Basidiomycota</taxon>
        <taxon>Agaricomycotina</taxon>
        <taxon>Agaricomycetes</taxon>
        <taxon>Polyporales</taxon>
        <taxon>Polyporaceae</taxon>
        <taxon>Trametes</taxon>
    </lineage>
</organism>